<feature type="signal peptide" evidence="2">
    <location>
        <begin position="1"/>
        <end position="27"/>
    </location>
</feature>
<name>A0AAE9XUY8_9PROT</name>
<dbReference type="AlphaFoldDB" id="A0AAE9XUY8"/>
<reference evidence="3" key="1">
    <citation type="submission" date="2023-01" db="EMBL/GenBank/DDBJ databases">
        <title>The genome sequence of Kordiimonadaceae bacterium 6D33.</title>
        <authorList>
            <person name="Liu Y."/>
        </authorList>
    </citation>
    <scope>NUCLEOTIDE SEQUENCE</scope>
    <source>
        <strain evidence="3">6D33</strain>
    </source>
</reference>
<dbReference type="RefSeq" id="WP_289503887.1">
    <property type="nucleotide sequence ID" value="NZ_CP116805.1"/>
</dbReference>
<feature type="chain" id="PRO_5042222931" evidence="2">
    <location>
        <begin position="28"/>
        <end position="271"/>
    </location>
</feature>
<evidence type="ECO:0000256" key="1">
    <source>
        <dbReference type="SAM" id="MobiDB-lite"/>
    </source>
</evidence>
<organism evidence="3 4">
    <name type="scientific">Gimibacter soli</name>
    <dbReference type="NCBI Taxonomy" id="3024400"/>
    <lineage>
        <taxon>Bacteria</taxon>
        <taxon>Pseudomonadati</taxon>
        <taxon>Pseudomonadota</taxon>
        <taxon>Alphaproteobacteria</taxon>
        <taxon>Kordiimonadales</taxon>
        <taxon>Temperatibacteraceae</taxon>
        <taxon>Gimibacter</taxon>
    </lineage>
</organism>
<protein>
    <submittedName>
        <fullName evidence="3">Uncharacterized protein</fullName>
    </submittedName>
</protein>
<evidence type="ECO:0000256" key="2">
    <source>
        <dbReference type="SAM" id="SignalP"/>
    </source>
</evidence>
<dbReference type="KEGG" id="gso:PH603_00155"/>
<evidence type="ECO:0000313" key="4">
    <source>
        <dbReference type="Proteomes" id="UP001217500"/>
    </source>
</evidence>
<keyword evidence="2" id="KW-0732">Signal</keyword>
<proteinExistence type="predicted"/>
<feature type="region of interest" description="Disordered" evidence="1">
    <location>
        <begin position="245"/>
        <end position="271"/>
    </location>
</feature>
<accession>A0AAE9XUY8</accession>
<dbReference type="EMBL" id="CP116805">
    <property type="protein sequence ID" value="WCL54168.1"/>
    <property type="molecule type" value="Genomic_DNA"/>
</dbReference>
<gene>
    <name evidence="3" type="ORF">PH603_00155</name>
</gene>
<dbReference type="Proteomes" id="UP001217500">
    <property type="component" value="Chromosome"/>
</dbReference>
<evidence type="ECO:0000313" key="3">
    <source>
        <dbReference type="EMBL" id="WCL54168.1"/>
    </source>
</evidence>
<keyword evidence="4" id="KW-1185">Reference proteome</keyword>
<sequence>MRNAREKVSIVRRFGISAALVAGLVTAATYSARAHDAAHDARSHDKGQRHSAYPFYVAVKLDTRHGRHDAPALDQTRVMDAIARSLPSGVRLVDPRDRRVRPDMVLAVNERTFDLDFNVLNSKRASAPYRTGTFLAGCGPLYGASFVRVTEQATARYSYDVRVNNRFAPDHVATVHGLQSDSFNYGTGLTGHGACGTVAHAPMPASWVGDLFDRDDLSTRHGMADGIRRTAAEDMGRKIAGLIRNEQDRVQKAENDWRGHDRQYADARGRR</sequence>